<keyword evidence="2" id="KW-0238">DNA-binding</keyword>
<dbReference type="InterPro" id="IPR000485">
    <property type="entry name" value="AsnC-type_HTH_dom"/>
</dbReference>
<dbReference type="PANTHER" id="PTHR30154">
    <property type="entry name" value="LEUCINE-RESPONSIVE REGULATORY PROTEIN"/>
    <property type="match status" value="1"/>
</dbReference>
<accession>A0A3E0HF22</accession>
<dbReference type="EMBL" id="QUNO01000009">
    <property type="protein sequence ID" value="REH43874.1"/>
    <property type="molecule type" value="Genomic_DNA"/>
</dbReference>
<dbReference type="Pfam" id="PF01037">
    <property type="entry name" value="AsnC_trans_reg"/>
    <property type="match status" value="1"/>
</dbReference>
<gene>
    <name evidence="5" type="ORF">BCF44_109420</name>
</gene>
<dbReference type="GO" id="GO:0043565">
    <property type="term" value="F:sequence-specific DNA binding"/>
    <property type="evidence" value="ECO:0007669"/>
    <property type="project" value="InterPro"/>
</dbReference>
<dbReference type="OrthoDB" id="3396933at2"/>
<dbReference type="RefSeq" id="WP_116177283.1">
    <property type="nucleotide sequence ID" value="NZ_CP144375.1"/>
</dbReference>
<dbReference type="Proteomes" id="UP000256269">
    <property type="component" value="Unassembled WGS sequence"/>
</dbReference>
<sequence>MNWVKPLGGIGEHAATPVDPAQLDATDLQLLLLLSRDARISQRSLARELGMSAPAVADRIARLHRQGVIEGYGVRLNWSALGYPTIAYLTVTAGQGFEQGLIMTRLAELPEVEEVMIVTGGVDMLVRVRVRDHTHLRELLIDKVWQIEGIQRTETSLSVAEMKPKNTTSELLADMIRRVEP</sequence>
<dbReference type="Gene3D" id="3.30.70.920">
    <property type="match status" value="1"/>
</dbReference>
<dbReference type="GO" id="GO:0005829">
    <property type="term" value="C:cytosol"/>
    <property type="evidence" value="ECO:0007669"/>
    <property type="project" value="TreeGrafter"/>
</dbReference>
<protein>
    <submittedName>
        <fullName evidence="5">Lrp/AsnC family transcriptional regulator for asnA, asnC and gidA</fullName>
    </submittedName>
</protein>
<evidence type="ECO:0000313" key="5">
    <source>
        <dbReference type="EMBL" id="REH43874.1"/>
    </source>
</evidence>
<dbReference type="PRINTS" id="PR00033">
    <property type="entry name" value="HTHASNC"/>
</dbReference>
<dbReference type="InterPro" id="IPR019887">
    <property type="entry name" value="Tscrpt_reg_AsnC/Lrp_C"/>
</dbReference>
<name>A0A3E0HF22_9PSEU</name>
<organism evidence="5 6">
    <name type="scientific">Kutzneria buriramensis</name>
    <dbReference type="NCBI Taxonomy" id="1045776"/>
    <lineage>
        <taxon>Bacteria</taxon>
        <taxon>Bacillati</taxon>
        <taxon>Actinomycetota</taxon>
        <taxon>Actinomycetes</taxon>
        <taxon>Pseudonocardiales</taxon>
        <taxon>Pseudonocardiaceae</taxon>
        <taxon>Kutzneria</taxon>
    </lineage>
</organism>
<dbReference type="InterPro" id="IPR036388">
    <property type="entry name" value="WH-like_DNA-bd_sf"/>
</dbReference>
<dbReference type="InterPro" id="IPR019888">
    <property type="entry name" value="Tscrpt_reg_AsnC-like"/>
</dbReference>
<dbReference type="SUPFAM" id="SSF46785">
    <property type="entry name" value="Winged helix' DNA-binding domain"/>
    <property type="match status" value="1"/>
</dbReference>
<evidence type="ECO:0000256" key="1">
    <source>
        <dbReference type="ARBA" id="ARBA00023015"/>
    </source>
</evidence>
<dbReference type="InterPro" id="IPR036390">
    <property type="entry name" value="WH_DNA-bd_sf"/>
</dbReference>
<dbReference type="GO" id="GO:0043200">
    <property type="term" value="P:response to amino acid"/>
    <property type="evidence" value="ECO:0007669"/>
    <property type="project" value="TreeGrafter"/>
</dbReference>
<keyword evidence="1" id="KW-0805">Transcription regulation</keyword>
<dbReference type="SMART" id="SM00344">
    <property type="entry name" value="HTH_ASNC"/>
    <property type="match status" value="1"/>
</dbReference>
<dbReference type="Gene3D" id="1.10.10.10">
    <property type="entry name" value="Winged helix-like DNA-binding domain superfamily/Winged helix DNA-binding domain"/>
    <property type="match status" value="1"/>
</dbReference>
<dbReference type="PROSITE" id="PS50956">
    <property type="entry name" value="HTH_ASNC_2"/>
    <property type="match status" value="1"/>
</dbReference>
<dbReference type="PANTHER" id="PTHR30154:SF34">
    <property type="entry name" value="TRANSCRIPTIONAL REGULATOR AZLB"/>
    <property type="match status" value="1"/>
</dbReference>
<evidence type="ECO:0000256" key="3">
    <source>
        <dbReference type="ARBA" id="ARBA00023163"/>
    </source>
</evidence>
<evidence type="ECO:0000256" key="2">
    <source>
        <dbReference type="ARBA" id="ARBA00023125"/>
    </source>
</evidence>
<reference evidence="5 6" key="1">
    <citation type="submission" date="2018-08" db="EMBL/GenBank/DDBJ databases">
        <title>Genomic Encyclopedia of Archaeal and Bacterial Type Strains, Phase II (KMG-II): from individual species to whole genera.</title>
        <authorList>
            <person name="Goeker M."/>
        </authorList>
    </citation>
    <scope>NUCLEOTIDE SEQUENCE [LARGE SCALE GENOMIC DNA]</scope>
    <source>
        <strain evidence="5 6">DSM 45791</strain>
    </source>
</reference>
<dbReference type="Pfam" id="PF13412">
    <property type="entry name" value="HTH_24"/>
    <property type="match status" value="1"/>
</dbReference>
<dbReference type="AlphaFoldDB" id="A0A3E0HF22"/>
<dbReference type="InterPro" id="IPR011008">
    <property type="entry name" value="Dimeric_a/b-barrel"/>
</dbReference>
<comment type="caution">
    <text evidence="5">The sequence shown here is derived from an EMBL/GenBank/DDBJ whole genome shotgun (WGS) entry which is preliminary data.</text>
</comment>
<dbReference type="SUPFAM" id="SSF54909">
    <property type="entry name" value="Dimeric alpha+beta barrel"/>
    <property type="match status" value="1"/>
</dbReference>
<keyword evidence="6" id="KW-1185">Reference proteome</keyword>
<feature type="domain" description="HTH asnC-type" evidence="4">
    <location>
        <begin position="23"/>
        <end position="84"/>
    </location>
</feature>
<evidence type="ECO:0000313" key="6">
    <source>
        <dbReference type="Proteomes" id="UP000256269"/>
    </source>
</evidence>
<proteinExistence type="predicted"/>
<keyword evidence="3" id="KW-0804">Transcription</keyword>
<evidence type="ECO:0000259" key="4">
    <source>
        <dbReference type="PROSITE" id="PS50956"/>
    </source>
</evidence>